<dbReference type="EMBL" id="MDKC01000015">
    <property type="protein sequence ID" value="ODG91694.1"/>
    <property type="molecule type" value="Genomic_DNA"/>
</dbReference>
<evidence type="ECO:0000313" key="10">
    <source>
        <dbReference type="EMBL" id="ODG91694.1"/>
    </source>
</evidence>
<feature type="signal peptide" evidence="8">
    <location>
        <begin position="1"/>
        <end position="27"/>
    </location>
</feature>
<evidence type="ECO:0000256" key="1">
    <source>
        <dbReference type="ARBA" id="ARBA00007074"/>
    </source>
</evidence>
<evidence type="ECO:0000256" key="7">
    <source>
        <dbReference type="SAM" id="MobiDB-lite"/>
    </source>
</evidence>
<evidence type="ECO:0000313" key="11">
    <source>
        <dbReference type="Proteomes" id="UP000094580"/>
    </source>
</evidence>
<organism evidence="10 11">
    <name type="scientific">Gottfriedia luciferensis</name>
    <dbReference type="NCBI Taxonomy" id="178774"/>
    <lineage>
        <taxon>Bacteria</taxon>
        <taxon>Bacillati</taxon>
        <taxon>Bacillota</taxon>
        <taxon>Bacilli</taxon>
        <taxon>Bacillales</taxon>
        <taxon>Bacillaceae</taxon>
        <taxon>Gottfriedia</taxon>
    </lineage>
</organism>
<keyword evidence="2" id="KW-0645">Protease</keyword>
<dbReference type="Proteomes" id="UP000094580">
    <property type="component" value="Unassembled WGS sequence"/>
</dbReference>
<feature type="domain" description="NlpC/P60" evidence="9">
    <location>
        <begin position="282"/>
        <end position="401"/>
    </location>
</feature>
<dbReference type="RefSeq" id="WP_069033909.1">
    <property type="nucleotide sequence ID" value="NZ_MDKC01000015.1"/>
</dbReference>
<reference evidence="10 11" key="1">
    <citation type="submission" date="2016-07" db="EMBL/GenBank/DDBJ databases">
        <authorList>
            <person name="Townsley L."/>
            <person name="Shank E.A."/>
        </authorList>
    </citation>
    <scope>NUCLEOTIDE SEQUENCE [LARGE SCALE GENOMIC DNA]</scope>
    <source>
        <strain evidence="10 11">CH01</strain>
    </source>
</reference>
<dbReference type="Pfam" id="PF24568">
    <property type="entry name" value="CC_PcsB"/>
    <property type="match status" value="1"/>
</dbReference>
<dbReference type="Gene3D" id="3.90.1720.10">
    <property type="entry name" value="endopeptidase domain like (from Nostoc punctiforme)"/>
    <property type="match status" value="1"/>
</dbReference>
<dbReference type="InterPro" id="IPR038765">
    <property type="entry name" value="Papain-like_cys_pep_sf"/>
</dbReference>
<dbReference type="Gene3D" id="6.10.250.3150">
    <property type="match status" value="1"/>
</dbReference>
<feature type="coiled-coil region" evidence="6">
    <location>
        <begin position="172"/>
        <end position="226"/>
    </location>
</feature>
<evidence type="ECO:0000256" key="8">
    <source>
        <dbReference type="SAM" id="SignalP"/>
    </source>
</evidence>
<feature type="coiled-coil region" evidence="6">
    <location>
        <begin position="31"/>
        <end position="111"/>
    </location>
</feature>
<dbReference type="PANTHER" id="PTHR47053">
    <property type="entry name" value="MUREIN DD-ENDOPEPTIDASE MEPH-RELATED"/>
    <property type="match status" value="1"/>
</dbReference>
<feature type="chain" id="PRO_5046797149" description="NlpC/P60 domain-containing protein" evidence="8">
    <location>
        <begin position="28"/>
        <end position="401"/>
    </location>
</feature>
<evidence type="ECO:0000256" key="2">
    <source>
        <dbReference type="ARBA" id="ARBA00022670"/>
    </source>
</evidence>
<keyword evidence="5" id="KW-0788">Thiol protease</keyword>
<dbReference type="InterPro" id="IPR057309">
    <property type="entry name" value="PcsB_CC"/>
</dbReference>
<protein>
    <recommendedName>
        <fullName evidence="9">NlpC/P60 domain-containing protein</fullName>
    </recommendedName>
</protein>
<feature type="region of interest" description="Disordered" evidence="7">
    <location>
        <begin position="232"/>
        <end position="283"/>
    </location>
</feature>
<feature type="compositionally biased region" description="Low complexity" evidence="7">
    <location>
        <begin position="243"/>
        <end position="280"/>
    </location>
</feature>
<dbReference type="PROSITE" id="PS51935">
    <property type="entry name" value="NLPC_P60"/>
    <property type="match status" value="1"/>
</dbReference>
<evidence type="ECO:0000256" key="6">
    <source>
        <dbReference type="SAM" id="Coils"/>
    </source>
</evidence>
<dbReference type="InterPro" id="IPR000064">
    <property type="entry name" value="NLP_P60_dom"/>
</dbReference>
<keyword evidence="4" id="KW-0378">Hydrolase</keyword>
<dbReference type="PANTHER" id="PTHR47053:SF1">
    <property type="entry name" value="MUREIN DD-ENDOPEPTIDASE MEPH-RELATED"/>
    <property type="match status" value="1"/>
</dbReference>
<dbReference type="SUPFAM" id="SSF54001">
    <property type="entry name" value="Cysteine proteinases"/>
    <property type="match status" value="1"/>
</dbReference>
<keyword evidence="11" id="KW-1185">Reference proteome</keyword>
<evidence type="ECO:0000256" key="4">
    <source>
        <dbReference type="ARBA" id="ARBA00022801"/>
    </source>
</evidence>
<keyword evidence="3 8" id="KW-0732">Signal</keyword>
<dbReference type="Pfam" id="PF00877">
    <property type="entry name" value="NLPC_P60"/>
    <property type="match status" value="1"/>
</dbReference>
<evidence type="ECO:0000256" key="3">
    <source>
        <dbReference type="ARBA" id="ARBA00022729"/>
    </source>
</evidence>
<evidence type="ECO:0000256" key="5">
    <source>
        <dbReference type="ARBA" id="ARBA00022807"/>
    </source>
</evidence>
<sequence length="401" mass="44031">MLRKKLAVLAMASTIVLSLAPNASVLADSKVETKQAEVDKFQSQFKELSNEIEKIDQQIKTTKQNIEAKKAEISETEEIIKDKNARITYLQDRIQKRNDLLEDRLVAMQKQPKVNLVTDVLFNSDSIVDFFNRVNSISTLFEADENIIKEQKSEQAEVLKEKQLVDEKKASLVTAKEDLVAQQSELSKSQAEKQKSLITAEANLKLAVKELENAKEDERVQRLEQQSLELAALSSDDGEDDSVSSTPAAKSSSNSDSKSDSNSSSDSNSNSKPDSGSNNDGPVATGGLVDYALQFQGVPYVFGGTSPSGFDCSGFIWYVYSHNGYGISRGNVKTYWSNATKISSPQPGDLVFLQNTYINGPSHMGIYIGGNKMVHAGSKGISVISLSNSWVRSHFLGYGKF</sequence>
<gene>
    <name evidence="10" type="ORF">BED47_22035</name>
</gene>
<name>A0ABX2ZT99_9BACI</name>
<comment type="caution">
    <text evidence="10">The sequence shown here is derived from an EMBL/GenBank/DDBJ whole genome shotgun (WGS) entry which is preliminary data.</text>
</comment>
<evidence type="ECO:0000259" key="9">
    <source>
        <dbReference type="PROSITE" id="PS51935"/>
    </source>
</evidence>
<proteinExistence type="inferred from homology"/>
<comment type="similarity">
    <text evidence="1">Belongs to the peptidase C40 family.</text>
</comment>
<accession>A0ABX2ZT99</accession>
<keyword evidence="6" id="KW-0175">Coiled coil</keyword>
<dbReference type="InterPro" id="IPR051202">
    <property type="entry name" value="Peptidase_C40"/>
</dbReference>